<proteinExistence type="predicted"/>
<gene>
    <name evidence="2" type="ORF">C6570_13855</name>
</gene>
<dbReference type="KEGG" id="otk:C6570_13855"/>
<dbReference type="AlphaFoldDB" id="A0A2S0MHC3"/>
<organism evidence="2 3">
    <name type="scientific">Ottowia oryzae</name>
    <dbReference type="NCBI Taxonomy" id="2109914"/>
    <lineage>
        <taxon>Bacteria</taxon>
        <taxon>Pseudomonadati</taxon>
        <taxon>Pseudomonadota</taxon>
        <taxon>Betaproteobacteria</taxon>
        <taxon>Burkholderiales</taxon>
        <taxon>Comamonadaceae</taxon>
        <taxon>Ottowia</taxon>
    </lineage>
</organism>
<reference evidence="2 3" key="1">
    <citation type="submission" date="2018-03" db="EMBL/GenBank/DDBJ databases">
        <title>Genome sequencing of Ottowia sp.</title>
        <authorList>
            <person name="Kim S.-J."/>
            <person name="Heo J."/>
            <person name="Kwon S.-W."/>
        </authorList>
    </citation>
    <scope>NUCLEOTIDE SEQUENCE [LARGE SCALE GENOMIC DNA]</scope>
    <source>
        <strain evidence="2 3">KADR8-3</strain>
    </source>
</reference>
<evidence type="ECO:0000313" key="3">
    <source>
        <dbReference type="Proteomes" id="UP000239709"/>
    </source>
</evidence>
<accession>A0A2S0MHC3</accession>
<dbReference type="EMBL" id="CP027666">
    <property type="protein sequence ID" value="AVO35197.1"/>
    <property type="molecule type" value="Genomic_DNA"/>
</dbReference>
<dbReference type="Pfam" id="PF01909">
    <property type="entry name" value="NTP_transf_2"/>
    <property type="match status" value="1"/>
</dbReference>
<dbReference type="Proteomes" id="UP000239709">
    <property type="component" value="Chromosome"/>
</dbReference>
<name>A0A2S0MHC3_9BURK</name>
<protein>
    <recommendedName>
        <fullName evidence="1">Polymerase nucleotidyl transferase domain-containing protein</fullName>
    </recommendedName>
</protein>
<dbReference type="CDD" id="cd05403">
    <property type="entry name" value="NT_KNTase_like"/>
    <property type="match status" value="1"/>
</dbReference>
<dbReference type="InterPro" id="IPR002934">
    <property type="entry name" value="Polymerase_NTP_transf_dom"/>
</dbReference>
<dbReference type="SUPFAM" id="SSF81301">
    <property type="entry name" value="Nucleotidyltransferase"/>
    <property type="match status" value="1"/>
</dbReference>
<sequence length="351" mass="34754">MAGARAADRLNTTPQGLTDRQFDGVARKVRDAAQQRGLGSDIVVQGSRAARTAKPSSDIDLAIRVSPQEFDRFINSKAQSTLSSPNPGSNLEKTRVRANEVGLVQAGEARLSSTAKAIGSDILQTQPAVNERVDLSVVRRGGLFDTSPTMDVPSARVATARAAGQGALVAGAIGGAVSAANALRDRTLTGAEARDVLTESAHAAAVGTTYAVTENGLVRAADRAAGSAIERGLGNGARVAGTRLAGAGAAGAVIGAGISIYENRDGLARGDSKAIGNVAGDAVVAGGSALAGAAAGAAIGSIVPGVGTVIGAGVGLVGGYLADQALRAGGVDKLVGSAVSSAVDAIKGWFR</sequence>
<keyword evidence="3" id="KW-1185">Reference proteome</keyword>
<evidence type="ECO:0000313" key="2">
    <source>
        <dbReference type="EMBL" id="AVO35197.1"/>
    </source>
</evidence>
<dbReference type="GO" id="GO:0016779">
    <property type="term" value="F:nucleotidyltransferase activity"/>
    <property type="evidence" value="ECO:0007669"/>
    <property type="project" value="InterPro"/>
</dbReference>
<feature type="domain" description="Polymerase nucleotidyl transferase" evidence="1">
    <location>
        <begin position="27"/>
        <end position="68"/>
    </location>
</feature>
<dbReference type="InterPro" id="IPR043519">
    <property type="entry name" value="NT_sf"/>
</dbReference>
<evidence type="ECO:0000259" key="1">
    <source>
        <dbReference type="Pfam" id="PF01909"/>
    </source>
</evidence>